<evidence type="ECO:0000313" key="2">
    <source>
        <dbReference type="EMBL" id="MDE1243539.1"/>
    </source>
</evidence>
<dbReference type="AlphaFoldDB" id="A0A9X4IUG6"/>
<dbReference type="EMBL" id="JAKNBA010000033">
    <property type="protein sequence ID" value="MDE1243539.1"/>
    <property type="molecule type" value="Genomic_DNA"/>
</dbReference>
<protein>
    <submittedName>
        <fullName evidence="2">Uncharacterized protein</fullName>
    </submittedName>
</protein>
<dbReference type="Proteomes" id="UP001140979">
    <property type="component" value="Unassembled WGS sequence"/>
</dbReference>
<evidence type="ECO:0000313" key="3">
    <source>
        <dbReference type="Proteomes" id="UP001140979"/>
    </source>
</evidence>
<organism evidence="2 3">
    <name type="scientific">Vibrio aestuarianus</name>
    <dbReference type="NCBI Taxonomy" id="28171"/>
    <lineage>
        <taxon>Bacteria</taxon>
        <taxon>Pseudomonadati</taxon>
        <taxon>Pseudomonadota</taxon>
        <taxon>Gammaproteobacteria</taxon>
        <taxon>Vibrionales</taxon>
        <taxon>Vibrionaceae</taxon>
        <taxon>Vibrio</taxon>
    </lineage>
</organism>
<feature type="region of interest" description="Disordered" evidence="1">
    <location>
        <begin position="1"/>
        <end position="61"/>
    </location>
</feature>
<gene>
    <name evidence="2" type="ORF">L9W94_15525</name>
</gene>
<comment type="caution">
    <text evidence="2">The sequence shown here is derived from an EMBL/GenBank/DDBJ whole genome shotgun (WGS) entry which is preliminary data.</text>
</comment>
<proteinExistence type="predicted"/>
<evidence type="ECO:0000256" key="1">
    <source>
        <dbReference type="SAM" id="MobiDB-lite"/>
    </source>
</evidence>
<name>A0A9X4IUG6_9VIBR</name>
<reference evidence="2" key="1">
    <citation type="submission" date="2022-02" db="EMBL/GenBank/DDBJ databases">
        <title>Emergence and expansion in Europe of a Vibrio aestuarianus clonal complex pathogenic for oysters.</title>
        <authorList>
            <person name="Mesnil A."/>
            <person name="Travers M.-A."/>
        </authorList>
    </citation>
    <scope>NUCLEOTIDE SEQUENCE</scope>
    <source>
        <strain evidence="2">19_064_11T1</strain>
    </source>
</reference>
<accession>A0A9X4IUG6</accession>
<feature type="compositionally biased region" description="Basic and acidic residues" evidence="1">
    <location>
        <begin position="18"/>
        <end position="61"/>
    </location>
</feature>
<sequence>MKYLDPTGYRLIEGAGGEGHRPDKNGDLRVDSDPDKDRDRNGHDDGSKEEKEYQNNMKEQEASIVEDYTSATKTPDGSYRFDTIHKDIFEDVFGYETVDRAYGRILDSIGNAQSKAFGVVSGVGVDSDNLSVVSIVYRVANFPKAAAYYGAVGLFKSTIANLDTLANAEAGSEEFSNAGGSLVKDGVVWAGTKAFGATPYGKAADITFNTIGTYSSVLINIEE</sequence>